<dbReference type="Proteomes" id="UP000789920">
    <property type="component" value="Unassembled WGS sequence"/>
</dbReference>
<protein>
    <submittedName>
        <fullName evidence="1">4026_t:CDS:1</fullName>
    </submittedName>
</protein>
<gene>
    <name evidence="1" type="ORF">RPERSI_LOCUS21884</name>
</gene>
<evidence type="ECO:0000313" key="2">
    <source>
        <dbReference type="Proteomes" id="UP000789920"/>
    </source>
</evidence>
<organism evidence="1 2">
    <name type="scientific">Racocetra persica</name>
    <dbReference type="NCBI Taxonomy" id="160502"/>
    <lineage>
        <taxon>Eukaryota</taxon>
        <taxon>Fungi</taxon>
        <taxon>Fungi incertae sedis</taxon>
        <taxon>Mucoromycota</taxon>
        <taxon>Glomeromycotina</taxon>
        <taxon>Glomeromycetes</taxon>
        <taxon>Diversisporales</taxon>
        <taxon>Gigasporaceae</taxon>
        <taxon>Racocetra</taxon>
    </lineage>
</organism>
<comment type="caution">
    <text evidence="1">The sequence shown here is derived from an EMBL/GenBank/DDBJ whole genome shotgun (WGS) entry which is preliminary data.</text>
</comment>
<evidence type="ECO:0000313" key="1">
    <source>
        <dbReference type="EMBL" id="CAG8805225.1"/>
    </source>
</evidence>
<keyword evidence="2" id="KW-1185">Reference proteome</keyword>
<accession>A0ACA9RQN6</accession>
<sequence length="158" mass="18087">AGIKEFDFSNNPNLETINIKGNGVEADLSIFSNLPKLRRLEIGINATWSIGTSNNFSGSLASLKNCENLEYLDISYQNEITGNLLEDLIVPMPKLTEFYCAGTEFDELLRPSGYNTNDLRLLYQQSIDKKLQLERERQKEKQNHFKKILLYSFGLFLL</sequence>
<name>A0ACA9RQN6_9GLOM</name>
<dbReference type="EMBL" id="CAJVQC010065180">
    <property type="protein sequence ID" value="CAG8805225.1"/>
    <property type="molecule type" value="Genomic_DNA"/>
</dbReference>
<proteinExistence type="predicted"/>
<feature type="non-terminal residue" evidence="1">
    <location>
        <position position="1"/>
    </location>
</feature>
<reference evidence="1" key="1">
    <citation type="submission" date="2021-06" db="EMBL/GenBank/DDBJ databases">
        <authorList>
            <person name="Kallberg Y."/>
            <person name="Tangrot J."/>
            <person name="Rosling A."/>
        </authorList>
    </citation>
    <scope>NUCLEOTIDE SEQUENCE</scope>
    <source>
        <strain evidence="1">MA461A</strain>
    </source>
</reference>